<reference evidence="3" key="1">
    <citation type="submission" date="2016-10" db="EMBL/GenBank/DDBJ databases">
        <title>Sequence of Gallionella enrichment culture.</title>
        <authorList>
            <person name="Poehlein A."/>
            <person name="Muehling M."/>
            <person name="Daniel R."/>
        </authorList>
    </citation>
    <scope>NUCLEOTIDE SEQUENCE</scope>
</reference>
<comment type="caution">
    <text evidence="3">The sequence shown here is derived from an EMBL/GenBank/DDBJ whole genome shotgun (WGS) entry which is preliminary data.</text>
</comment>
<sequence>MPSVIVPARTPGSGADGRPSVPSDGAPVAPPVVVGPPSTVEIVDGAVASWRAALVEAAGGSTLSDVDLLGEAALDLSVAHPSGIAQLFAGRETRLSNLVREGAALATAKRRARAVGARAEQYAQRYGIAPTYLAIGVATWVERNAGEHGADDVAALASVTREAPAPSTPSDQTVPGQRGAPTISTQFPAITSQQQVPEHPAPPLAVRTVRAPVLLRPVALLARGSGGSDYELSLEPSLEVNPVLARALRSRGALLDPAALARGAFAGSGFDPRTALDRLNALGEAILEDFELVERLVVGTFVHPGQVLVDDLDQLAGTLDRHEVVAALAGDHECQVALQAPLPERVRGDRDPDAERGVGDLDAAQQHVLDVLATGAHLFIDAPAGCDVPGTVAAVVSDAAAHGRSVLYVPGHRRAAAAVASRMEELGLDDLVLDVAPDAGWRTAASRRLLGAMTLEATAVDAGSTAALRRDLVARREQLRGYVTALHVPRSPWSASAYDALQALAQLSSTRPAPSTTVRLAPDVARVMDRERREALAGDLARAAALGAFAVRPGDTPWYGADLRTDADAERALTQIDALVTAGLPTLSARIAHVAEATGLSVATTVHAWAEQLRMLAGIRGALDTFQPMIFERTASDLVAATATKAWRQAHGVEMGRVVRRRLRRQAKDMVRPGRPVADLHTALVEVQAQRSVWQAHCPAGGWPRLPEGLAAIEAECREVVATLDALEPVLAATPAGANLQELPLDALLDRLRRLQSDRVALTTLPQRTALVHSLRSAGLGDLLDDLGRRHVEVAMVGVELELAWWSGVFEQILSADPALAGYDGNALGLLASEYQELDRAHVAGLAAPVRNAVIARVALALRNHREQAEALFAELVEERLTSLRETVTRYPDLVRHLRPVLMAAPMLVPQVLPANRTVDVVVLDAVQHLPLEVALAAIARGRQVVVVGDARCASGSAVRELAAVLPRVALRADATRRDPYLTAFLADHGYDGVLSPTPLPRSEPLVRLDVVPGTGMPDAVSGSVDSTRAEVDHVVDLVITHALTNPDESLAVITPSSVHADHVREAVLAEVRNNPALAAFFDAGRSEPFVVADLAGVAGLRRDAIVLSVGFGRTPHGRVLHRFGPLSGPGGEALLLDALGATRHRLGVVSCFGADDLDPERLRGPGSRLLADLLVFAAARGATADLPDVPVTRRVSQDVAGTISPDDGVDRLVLDLAERLWRHGLTVEVDYGIPGGTRIPLAVGHPDLPGELLVAVLTDDSAYVAEPSVRVRDRKIADRLTVLGWSVVQVWSAAAFLDPQAEVDRIRRAVHEQVDARPRPEPVRLGEAQVEDGPVEPRAGVDAHAGAPVTTAKPRPRAAGRTAVPTVVAAMTAEQPVLPIVTGPRPPVEAGLPIRSYTDDQLDDLAAWLQSDGVERDREQLARALRADLGVTRRNAHVDAVIGAAVRRALE</sequence>
<dbReference type="InterPro" id="IPR049468">
    <property type="entry name" value="Restrct_endonuc-II-like_dom"/>
</dbReference>
<evidence type="ECO:0000313" key="3">
    <source>
        <dbReference type="EMBL" id="OIQ88950.1"/>
    </source>
</evidence>
<accession>A0A1J5QZ15</accession>
<dbReference type="Pfam" id="PF18741">
    <property type="entry name" value="MTES_1575"/>
    <property type="match status" value="1"/>
</dbReference>
<proteinExistence type="predicted"/>
<evidence type="ECO:0000259" key="2">
    <source>
        <dbReference type="Pfam" id="PF18741"/>
    </source>
</evidence>
<organism evidence="3">
    <name type="scientific">mine drainage metagenome</name>
    <dbReference type="NCBI Taxonomy" id="410659"/>
    <lineage>
        <taxon>unclassified sequences</taxon>
        <taxon>metagenomes</taxon>
        <taxon>ecological metagenomes</taxon>
    </lineage>
</organism>
<name>A0A1J5QZ15_9ZZZZ</name>
<protein>
    <recommendedName>
        <fullName evidence="2">Restriction endonuclease type II-like domain-containing protein</fullName>
    </recommendedName>
</protein>
<feature type="region of interest" description="Disordered" evidence="1">
    <location>
        <begin position="1329"/>
        <end position="1361"/>
    </location>
</feature>
<feature type="region of interest" description="Disordered" evidence="1">
    <location>
        <begin position="1"/>
        <end position="29"/>
    </location>
</feature>
<feature type="domain" description="Restriction endonuclease type II-like" evidence="2">
    <location>
        <begin position="1217"/>
        <end position="1310"/>
    </location>
</feature>
<gene>
    <name evidence="3" type="ORF">GALL_291810</name>
</gene>
<evidence type="ECO:0000256" key="1">
    <source>
        <dbReference type="SAM" id="MobiDB-lite"/>
    </source>
</evidence>
<dbReference type="EMBL" id="MLJW01000351">
    <property type="protein sequence ID" value="OIQ88950.1"/>
    <property type="molecule type" value="Genomic_DNA"/>
</dbReference>
<feature type="region of interest" description="Disordered" evidence="1">
    <location>
        <begin position="161"/>
        <end position="183"/>
    </location>
</feature>